<evidence type="ECO:0000313" key="3">
    <source>
        <dbReference type="EMBL" id="GBG29610.1"/>
    </source>
</evidence>
<dbReference type="SUPFAM" id="SSF68906">
    <property type="entry name" value="SAP domain"/>
    <property type="match status" value="1"/>
</dbReference>
<sequence>MQSEDAGVRADAERRARGDGSVQRKWSLFLKTNDLFKRCETLGLDPQSARRADCENLLENHGKRITKDLAQKDLWELRSMCLKNKLDVTGKRPALEERLHLFLICGISSGTVASLIEKLYGIRVKKPGRPPAPKVETGRDPLLTIPASELRSMLTERGLPTYGTKPVLVDRLRDGRVKRRGRPPKNPDTVNARLAHQEAKNFLSGSNSRRPSASSAKNVVDPSPARKRTRVDNDDITQNHYRERDDDDDDEDEEEEYRDESDDVEEVNDDDEDDDDEDEHDHNEDDDDTYTNHFNMSNRSRSSASRSSRSKRITDDDENDDDEHEHAGDKTFESSGGRRRSEYTQNQDSDSALDSDDASTDGEGATRKRRKFDGRDVANTAERSRNRSSKDSHRGRPRANEKDSTQEDKVGAMPASLLGAAKELVYHMNDQQSLHNERQHHNLNSNNLKQDQDLGETASHTTATKARKQRKQHPLLDHVAVEAYMRLYRRRKCTGLIVFSNDNLIKAVEERKPISQIESEEDALAMVNAFFRRKCHPFLSRTPDVSWTKSELDAFCLEKNIRKTIDKVEVLERVAQFAKSRARGLYSTLESFKRRAASWVDFAPLVPGYPPLATITERCRVDPVSAGRYTVAMEGVAVDGVLIASAPDLQRLHQRQLGWAKTNNANSGANASASRSLALPSANHFGVFEPSVAWLRAHIRFFGLSHFLATRALEDASVHELRRALEQGVLLGLCLEPCADVQRSLLPLKQVFAKEYLRRMQKMGLDAEVRDHPEYGYSRNASLFSWIDARREALGPSTDPIIEPASPASARSQQQDDKSEASRRSKQSDDESEQADPDTARLLELRELTSEIEIEPFLSFHPPRPEVLAPEDEALVSKLIDMHPFSS</sequence>
<accession>A0A2R5GFA8</accession>
<feature type="region of interest" description="Disordered" evidence="1">
    <location>
        <begin position="173"/>
        <end position="192"/>
    </location>
</feature>
<feature type="compositionally biased region" description="Acidic residues" evidence="1">
    <location>
        <begin position="351"/>
        <end position="360"/>
    </location>
</feature>
<keyword evidence="4" id="KW-1185">Reference proteome</keyword>
<feature type="domain" description="SAP" evidence="2">
    <location>
        <begin position="142"/>
        <end position="176"/>
    </location>
</feature>
<organism evidence="3 4">
    <name type="scientific">Hondaea fermentalgiana</name>
    <dbReference type="NCBI Taxonomy" id="2315210"/>
    <lineage>
        <taxon>Eukaryota</taxon>
        <taxon>Sar</taxon>
        <taxon>Stramenopiles</taxon>
        <taxon>Bigyra</taxon>
        <taxon>Labyrinthulomycetes</taxon>
        <taxon>Thraustochytrida</taxon>
        <taxon>Thraustochytriidae</taxon>
        <taxon>Hondaea</taxon>
    </lineage>
</organism>
<name>A0A2R5GFA8_9STRA</name>
<gene>
    <name evidence="3" type="ORF">FCC1311_058312</name>
</gene>
<dbReference type="InterPro" id="IPR003034">
    <property type="entry name" value="SAP_dom"/>
</dbReference>
<feature type="compositionally biased region" description="Basic and acidic residues" evidence="1">
    <location>
        <begin position="814"/>
        <end position="829"/>
    </location>
</feature>
<comment type="caution">
    <text evidence="3">The sequence shown here is derived from an EMBL/GenBank/DDBJ whole genome shotgun (WGS) entry which is preliminary data.</text>
</comment>
<dbReference type="InParanoid" id="A0A2R5GFA8"/>
<evidence type="ECO:0000313" key="4">
    <source>
        <dbReference type="Proteomes" id="UP000241890"/>
    </source>
</evidence>
<protein>
    <recommendedName>
        <fullName evidence="2">SAP domain-containing protein</fullName>
    </recommendedName>
</protein>
<dbReference type="Gene3D" id="1.10.720.30">
    <property type="entry name" value="SAP domain"/>
    <property type="match status" value="1"/>
</dbReference>
<dbReference type="PROSITE" id="PS50800">
    <property type="entry name" value="SAP"/>
    <property type="match status" value="1"/>
</dbReference>
<feature type="region of interest" description="Disordered" evidence="1">
    <location>
        <begin position="445"/>
        <end position="472"/>
    </location>
</feature>
<feature type="region of interest" description="Disordered" evidence="1">
    <location>
        <begin position="201"/>
        <end position="411"/>
    </location>
</feature>
<dbReference type="Pfam" id="PF02037">
    <property type="entry name" value="SAP"/>
    <property type="match status" value="1"/>
</dbReference>
<feature type="compositionally biased region" description="Basic and acidic residues" evidence="1">
    <location>
        <begin position="382"/>
        <end position="410"/>
    </location>
</feature>
<dbReference type="SMART" id="SM00513">
    <property type="entry name" value="SAP"/>
    <property type="match status" value="2"/>
</dbReference>
<dbReference type="InterPro" id="IPR036361">
    <property type="entry name" value="SAP_dom_sf"/>
</dbReference>
<proteinExistence type="predicted"/>
<dbReference type="EMBL" id="BEYU01000061">
    <property type="protein sequence ID" value="GBG29610.1"/>
    <property type="molecule type" value="Genomic_DNA"/>
</dbReference>
<feature type="region of interest" description="Disordered" evidence="1">
    <location>
        <begin position="796"/>
        <end position="842"/>
    </location>
</feature>
<feature type="compositionally biased region" description="Low complexity" evidence="1">
    <location>
        <begin position="204"/>
        <end position="216"/>
    </location>
</feature>
<evidence type="ECO:0000256" key="1">
    <source>
        <dbReference type="SAM" id="MobiDB-lite"/>
    </source>
</evidence>
<feature type="compositionally biased region" description="Acidic residues" evidence="1">
    <location>
        <begin position="245"/>
        <end position="289"/>
    </location>
</feature>
<evidence type="ECO:0000259" key="2">
    <source>
        <dbReference type="PROSITE" id="PS50800"/>
    </source>
</evidence>
<feature type="compositionally biased region" description="Low complexity" evidence="1">
    <location>
        <begin position="297"/>
        <end position="307"/>
    </location>
</feature>
<dbReference type="AlphaFoldDB" id="A0A2R5GFA8"/>
<dbReference type="Proteomes" id="UP000241890">
    <property type="component" value="Unassembled WGS sequence"/>
</dbReference>
<reference evidence="3 4" key="1">
    <citation type="submission" date="2017-12" db="EMBL/GenBank/DDBJ databases">
        <title>Sequencing, de novo assembly and annotation of complete genome of a new Thraustochytrid species, strain FCC1311.</title>
        <authorList>
            <person name="Sedici K."/>
            <person name="Godart F."/>
            <person name="Aiese Cigliano R."/>
            <person name="Sanseverino W."/>
            <person name="Barakat M."/>
            <person name="Ortet P."/>
            <person name="Marechal E."/>
            <person name="Cagnac O."/>
            <person name="Amato A."/>
        </authorList>
    </citation>
    <scope>NUCLEOTIDE SEQUENCE [LARGE SCALE GENOMIC DNA]</scope>
</reference>